<protein>
    <recommendedName>
        <fullName evidence="11">PHD-type domain-containing protein</fullName>
    </recommendedName>
</protein>
<dbReference type="PROSITE" id="PS50016">
    <property type="entry name" value="ZF_PHD_2"/>
    <property type="match status" value="1"/>
</dbReference>
<keyword evidence="1" id="KW-0479">Metal-binding</keyword>
<keyword evidence="3" id="KW-0862">Zinc</keyword>
<evidence type="ECO:0000259" key="8">
    <source>
        <dbReference type="PROSITE" id="PS50089"/>
    </source>
</evidence>
<feature type="domain" description="PHD-type" evidence="6">
    <location>
        <begin position="277"/>
        <end position="329"/>
    </location>
</feature>
<dbReference type="InterPro" id="IPR001841">
    <property type="entry name" value="Znf_RING"/>
</dbReference>
<proteinExistence type="predicted"/>
<evidence type="ECO:0008006" key="11">
    <source>
        <dbReference type="Google" id="ProtNLM"/>
    </source>
</evidence>
<evidence type="ECO:0000256" key="2">
    <source>
        <dbReference type="ARBA" id="ARBA00022771"/>
    </source>
</evidence>
<dbReference type="SUPFAM" id="SSF57903">
    <property type="entry name" value="FYVE/PHD zinc finger"/>
    <property type="match status" value="1"/>
</dbReference>
<evidence type="ECO:0000256" key="1">
    <source>
        <dbReference type="ARBA" id="ARBA00022723"/>
    </source>
</evidence>
<accession>A0A6G0X4B1</accession>
<evidence type="ECO:0000256" key="3">
    <source>
        <dbReference type="ARBA" id="ARBA00022833"/>
    </source>
</evidence>
<evidence type="ECO:0000313" key="10">
    <source>
        <dbReference type="Proteomes" id="UP000481153"/>
    </source>
</evidence>
<evidence type="ECO:0000256" key="4">
    <source>
        <dbReference type="PROSITE-ProRule" id="PRU00175"/>
    </source>
</evidence>
<dbReference type="Proteomes" id="UP000481153">
    <property type="component" value="Unassembled WGS sequence"/>
</dbReference>
<feature type="compositionally biased region" description="Basic and acidic residues" evidence="5">
    <location>
        <begin position="29"/>
        <end position="38"/>
    </location>
</feature>
<reference evidence="9 10" key="1">
    <citation type="submission" date="2019-07" db="EMBL/GenBank/DDBJ databases">
        <title>Genomics analysis of Aphanomyces spp. identifies a new class of oomycete effector associated with host adaptation.</title>
        <authorList>
            <person name="Gaulin E."/>
        </authorList>
    </citation>
    <scope>NUCLEOTIDE SEQUENCE [LARGE SCALE GENOMIC DNA]</scope>
    <source>
        <strain evidence="9 10">ATCC 201684</strain>
    </source>
</reference>
<organism evidence="9 10">
    <name type="scientific">Aphanomyces euteiches</name>
    <dbReference type="NCBI Taxonomy" id="100861"/>
    <lineage>
        <taxon>Eukaryota</taxon>
        <taxon>Sar</taxon>
        <taxon>Stramenopiles</taxon>
        <taxon>Oomycota</taxon>
        <taxon>Saprolegniomycetes</taxon>
        <taxon>Saprolegniales</taxon>
        <taxon>Verrucalvaceae</taxon>
        <taxon>Aphanomyces</taxon>
    </lineage>
</organism>
<dbReference type="EMBL" id="VJMJ01000109">
    <property type="protein sequence ID" value="KAF0734662.1"/>
    <property type="molecule type" value="Genomic_DNA"/>
</dbReference>
<feature type="domain" description="RING-type" evidence="8">
    <location>
        <begin position="280"/>
        <end position="327"/>
    </location>
</feature>
<dbReference type="InterPro" id="IPR011011">
    <property type="entry name" value="Znf_FYVE_PHD"/>
</dbReference>
<dbReference type="AlphaFoldDB" id="A0A6G0X4B1"/>
<comment type="caution">
    <text evidence="9">The sequence shown here is derived from an EMBL/GenBank/DDBJ whole genome shotgun (WGS) entry which is preliminary data.</text>
</comment>
<sequence length="438" mass="48898">MPIHAMSADTGGTSNRHFDARSSPYKVDNGGRADHGDDAIHSDSRAWQAAAYRNALKCKIPLVKQCSFIQGGLCHMCNSGRKTLVVNVCPQFQYDHSICVAHATQFASMEQIVHGTIFSCPICTHDCHCVPCNAQVEAQVDMYEQWRQSAQRQSSPISEENLEMAMHDQREPRVQLPSNNLPTSEPIPELPPPPPNRVVTAEDARKQTLFEPSSLQIGMSYRERRYSMSSASEDDAYHGLESPSSSPLYRPIMSARSDETMGRQNGHTAPSAFNSHVSFCCRCLATFADRGAAVTQCNRCPRSFHRACLSKAPLGMTGSEWHCPECKNDQDRRHFKAALSQWRRLPEMPHTLTLGHIVYSLLSHEFGRAFFEPELSSIQLKIHQGAYVPSRSLNRVFLADIRHIWAKVSKETSARSRTAAILSAGFESLVKQITGELK</sequence>
<evidence type="ECO:0000256" key="5">
    <source>
        <dbReference type="SAM" id="MobiDB-lite"/>
    </source>
</evidence>
<dbReference type="PROSITE" id="PS50089">
    <property type="entry name" value="ZF_RING_2"/>
    <property type="match status" value="1"/>
</dbReference>
<dbReference type="SMART" id="SM00249">
    <property type="entry name" value="PHD"/>
    <property type="match status" value="1"/>
</dbReference>
<dbReference type="Gene3D" id="3.30.40.10">
    <property type="entry name" value="Zinc/RING finger domain, C3HC4 (zinc finger)"/>
    <property type="match status" value="1"/>
</dbReference>
<dbReference type="GO" id="GO:0008270">
    <property type="term" value="F:zinc ion binding"/>
    <property type="evidence" value="ECO:0007669"/>
    <property type="project" value="UniProtKB-KW"/>
</dbReference>
<dbReference type="InterPro" id="IPR013083">
    <property type="entry name" value="Znf_RING/FYVE/PHD"/>
</dbReference>
<dbReference type="PROSITE" id="PS50081">
    <property type="entry name" value="ZF_DAG_PE_2"/>
    <property type="match status" value="1"/>
</dbReference>
<dbReference type="VEuPathDB" id="FungiDB:AeMF1_010105"/>
<feature type="region of interest" description="Disordered" evidence="5">
    <location>
        <begin position="168"/>
        <end position="195"/>
    </location>
</feature>
<dbReference type="InterPro" id="IPR002219">
    <property type="entry name" value="PKC_DAG/PE"/>
</dbReference>
<dbReference type="InterPro" id="IPR001965">
    <property type="entry name" value="Znf_PHD"/>
</dbReference>
<name>A0A6G0X4B1_9STRA</name>
<dbReference type="CDD" id="cd15489">
    <property type="entry name" value="PHD_SF"/>
    <property type="match status" value="1"/>
</dbReference>
<feature type="domain" description="Phorbol-ester/DAG-type" evidence="7">
    <location>
        <begin position="266"/>
        <end position="323"/>
    </location>
</feature>
<keyword evidence="10" id="KW-1185">Reference proteome</keyword>
<evidence type="ECO:0000259" key="7">
    <source>
        <dbReference type="PROSITE" id="PS50081"/>
    </source>
</evidence>
<evidence type="ECO:0000259" key="6">
    <source>
        <dbReference type="PROSITE" id="PS50016"/>
    </source>
</evidence>
<gene>
    <name evidence="9" type="ORF">Ae201684_008732</name>
</gene>
<feature type="region of interest" description="Disordered" evidence="5">
    <location>
        <begin position="1"/>
        <end position="38"/>
    </location>
</feature>
<keyword evidence="2 4" id="KW-0863">Zinc-finger</keyword>
<evidence type="ECO:0000313" key="9">
    <source>
        <dbReference type="EMBL" id="KAF0734662.1"/>
    </source>
</evidence>
<dbReference type="InterPro" id="IPR019787">
    <property type="entry name" value="Znf_PHD-finger"/>
</dbReference>